<dbReference type="GO" id="GO:0042134">
    <property type="term" value="F:rRNA primary transcript binding"/>
    <property type="evidence" value="ECO:0007669"/>
    <property type="project" value="EnsemblFungi"/>
</dbReference>
<dbReference type="GO" id="GO:0005655">
    <property type="term" value="C:nucleolar ribonuclease P complex"/>
    <property type="evidence" value="ECO:0007669"/>
    <property type="project" value="TreeGrafter"/>
</dbReference>
<gene>
    <name evidence="2" type="ORF">ZYGR_0A02470</name>
</gene>
<dbReference type="GO" id="GO:0006397">
    <property type="term" value="P:mRNA processing"/>
    <property type="evidence" value="ECO:0007669"/>
    <property type="project" value="EnsemblFungi"/>
</dbReference>
<evidence type="ECO:0000313" key="2">
    <source>
        <dbReference type="EMBL" id="GAV46654.1"/>
    </source>
</evidence>
<comment type="caution">
    <text evidence="2">The sequence shown here is derived from an EMBL/GenBank/DDBJ whole genome shotgun (WGS) entry which is preliminary data.</text>
</comment>
<dbReference type="eggNOG" id="ENOG502S5IC">
    <property type="taxonomic scope" value="Eukaryota"/>
</dbReference>
<feature type="compositionally biased region" description="Basic and acidic residues" evidence="1">
    <location>
        <begin position="129"/>
        <end position="148"/>
    </location>
</feature>
<dbReference type="GO" id="GO:0008033">
    <property type="term" value="P:tRNA processing"/>
    <property type="evidence" value="ECO:0007669"/>
    <property type="project" value="TreeGrafter"/>
</dbReference>
<dbReference type="GO" id="GO:0030541">
    <property type="term" value="P:plasmid partitioning"/>
    <property type="evidence" value="ECO:0007669"/>
    <property type="project" value="EnsemblFungi"/>
</dbReference>
<dbReference type="OMA" id="KCIQVNC"/>
<evidence type="ECO:0000256" key="1">
    <source>
        <dbReference type="SAM" id="MobiDB-lite"/>
    </source>
</evidence>
<reference evidence="2 3" key="1">
    <citation type="submission" date="2016-08" db="EMBL/GenBank/DDBJ databases">
        <title>Draft genome sequence of allopolyploid Zygosaccharomyces rouxii.</title>
        <authorList>
            <person name="Watanabe J."/>
            <person name="Uehara K."/>
            <person name="Mogi Y."/>
            <person name="Tsukioka Y."/>
        </authorList>
    </citation>
    <scope>NUCLEOTIDE SEQUENCE [LARGE SCALE GENOMIC DNA]</scope>
    <source>
        <strain evidence="2 3">NBRC 110957</strain>
    </source>
</reference>
<sequence>MSMNRSQAEKFKDIHLNHKYNLIHMLPSTEVPALSGFYLKSFYNGTKRYRLRLPESIVEPDSKFCGNCGAVRIPLFNTDMSITESNNEATSESTRTLQYTCLHCKNQAQVAPVRVQKQTPVNVKQSVGAKEEEQKQDKVNKKTSSARERAKKRKKSTLSDMLSQKNEEKKSKSFSLSLESMIQND</sequence>
<protein>
    <submittedName>
        <fullName evidence="2">Uncharacterized protein</fullName>
    </submittedName>
</protein>
<proteinExistence type="predicted"/>
<accession>A0A1Q2ZTF2</accession>
<feature type="region of interest" description="Disordered" evidence="1">
    <location>
        <begin position="121"/>
        <end position="185"/>
    </location>
</feature>
<name>A0A1Q2ZTF2_ZYGRO</name>
<dbReference type="GO" id="GO:0000460">
    <property type="term" value="P:maturation of 5.8S rRNA"/>
    <property type="evidence" value="ECO:0007669"/>
    <property type="project" value="EnsemblFungi"/>
</dbReference>
<dbReference type="OrthoDB" id="4066853at2759"/>
<dbReference type="PANTHER" id="PTHR14742:SF3">
    <property type="entry name" value="RIBONUCLEASE MRP PROTEIN SUBUNIT SNM1"/>
    <property type="match status" value="1"/>
</dbReference>
<dbReference type="AlphaFoldDB" id="A0A1Q2ZTF2"/>
<dbReference type="PANTHER" id="PTHR14742">
    <property type="entry name" value="RIBONUCLEASE P SUBUNIT P21"/>
    <property type="match status" value="1"/>
</dbReference>
<dbReference type="GO" id="GO:0000172">
    <property type="term" value="C:ribonuclease MRP complex"/>
    <property type="evidence" value="ECO:0007669"/>
    <property type="project" value="EnsemblFungi"/>
</dbReference>
<feature type="compositionally biased region" description="Low complexity" evidence="1">
    <location>
        <begin position="173"/>
        <end position="185"/>
    </location>
</feature>
<dbReference type="Proteomes" id="UP000187013">
    <property type="component" value="Unassembled WGS sequence"/>
</dbReference>
<dbReference type="InterPro" id="IPR007175">
    <property type="entry name" value="Rpr2/Snm1/Rpp21"/>
</dbReference>
<dbReference type="EMBL" id="BDGX01000001">
    <property type="protein sequence ID" value="GAV46654.1"/>
    <property type="molecule type" value="Genomic_DNA"/>
</dbReference>
<organism evidence="2 3">
    <name type="scientific">Zygosaccharomyces rouxii</name>
    <dbReference type="NCBI Taxonomy" id="4956"/>
    <lineage>
        <taxon>Eukaryota</taxon>
        <taxon>Fungi</taxon>
        <taxon>Dikarya</taxon>
        <taxon>Ascomycota</taxon>
        <taxon>Saccharomycotina</taxon>
        <taxon>Saccharomycetes</taxon>
        <taxon>Saccharomycetales</taxon>
        <taxon>Saccharomycetaceae</taxon>
        <taxon>Zygosaccharomyces</taxon>
    </lineage>
</organism>
<evidence type="ECO:0000313" key="3">
    <source>
        <dbReference type="Proteomes" id="UP000187013"/>
    </source>
</evidence>
<dbReference type="Pfam" id="PF04032">
    <property type="entry name" value="Rpr2"/>
    <property type="match status" value="1"/>
</dbReference>